<keyword evidence="5" id="KW-1185">Reference proteome</keyword>
<dbReference type="PANTHER" id="PTHR30487">
    <property type="entry name" value="TYPE 4 PREPILIN-LIKE PROTEINS LEADER PEPTIDE-PROCESSING ENZYME"/>
    <property type="match status" value="1"/>
</dbReference>
<evidence type="ECO:0000256" key="2">
    <source>
        <dbReference type="SAM" id="SignalP"/>
    </source>
</evidence>
<organism evidence="4 5">
    <name type="scientific">Levilactobacillus suantsaii</name>
    <dbReference type="NCBI Taxonomy" id="2292255"/>
    <lineage>
        <taxon>Bacteria</taxon>
        <taxon>Bacillati</taxon>
        <taxon>Bacillota</taxon>
        <taxon>Bacilli</taxon>
        <taxon>Lactobacillales</taxon>
        <taxon>Lactobacillaceae</taxon>
        <taxon>Levilactobacillus</taxon>
    </lineage>
</organism>
<dbReference type="EMBL" id="QXIL01000002">
    <property type="protein sequence ID" value="RXI79892.1"/>
    <property type="molecule type" value="Genomic_DNA"/>
</dbReference>
<proteinExistence type="predicted"/>
<evidence type="ECO:0000313" key="4">
    <source>
        <dbReference type="EMBL" id="RXI79892.1"/>
    </source>
</evidence>
<keyword evidence="2" id="KW-0732">Signal</keyword>
<dbReference type="RefSeq" id="WP_129031374.1">
    <property type="nucleotide sequence ID" value="NZ_CP059603.1"/>
</dbReference>
<name>A0A4Q0VJX0_9LACO</name>
<dbReference type="Pfam" id="PF06750">
    <property type="entry name" value="A24_N_bact"/>
    <property type="match status" value="1"/>
</dbReference>
<dbReference type="InterPro" id="IPR050882">
    <property type="entry name" value="Prepilin_peptidase/N-MTase"/>
</dbReference>
<comment type="caution">
    <text evidence="4">The sequence shown here is derived from an EMBL/GenBank/DDBJ whole genome shotgun (WGS) entry which is preliminary data.</text>
</comment>
<dbReference type="OrthoDB" id="9789291at2"/>
<feature type="transmembrane region" description="Helical" evidence="1">
    <location>
        <begin position="165"/>
        <end position="191"/>
    </location>
</feature>
<dbReference type="GO" id="GO:0005886">
    <property type="term" value="C:plasma membrane"/>
    <property type="evidence" value="ECO:0007669"/>
    <property type="project" value="TreeGrafter"/>
</dbReference>
<dbReference type="PANTHER" id="PTHR30487:SF0">
    <property type="entry name" value="PREPILIN LEADER PEPTIDASE_N-METHYLTRANSFERASE-RELATED"/>
    <property type="match status" value="1"/>
</dbReference>
<feature type="domain" description="Prepilin peptidase A24 N-terminal" evidence="3">
    <location>
        <begin position="7"/>
        <end position="85"/>
    </location>
</feature>
<feature type="transmembrane region" description="Helical" evidence="1">
    <location>
        <begin position="120"/>
        <end position="145"/>
    </location>
</feature>
<keyword evidence="1" id="KW-1133">Transmembrane helix</keyword>
<feature type="transmembrane region" description="Helical" evidence="1">
    <location>
        <begin position="198"/>
        <end position="216"/>
    </location>
</feature>
<evidence type="ECO:0000313" key="5">
    <source>
        <dbReference type="Proteomes" id="UP000290602"/>
    </source>
</evidence>
<protein>
    <submittedName>
        <fullName evidence="4">Prepilin peptidase</fullName>
    </submittedName>
</protein>
<gene>
    <name evidence="4" type="ORF">DXH47_01820</name>
</gene>
<sequence>MTLILFIYGCCMGSFIVAAAHRYTTHESLLFPASHCDWCQTPLAAWQLVPGVSYWLLRGRCFYCHSPIPPTTVLVELGCGLLLTTYHTPTDWHPIAWLLLWGYAALCDRTNLTFPAWIGVANLLVAPHIWSFSTGAWLLGSYFLIHVLWPRWPRPWIGDGDLEFIISYLITWGLWATSQWLVVACGLALATTRKTPRARFAFIPALTLSAWFWWGWSTWIPSPL</sequence>
<dbReference type="Proteomes" id="UP000290602">
    <property type="component" value="Unassembled WGS sequence"/>
</dbReference>
<evidence type="ECO:0000259" key="3">
    <source>
        <dbReference type="Pfam" id="PF06750"/>
    </source>
</evidence>
<dbReference type="GO" id="GO:0004190">
    <property type="term" value="F:aspartic-type endopeptidase activity"/>
    <property type="evidence" value="ECO:0007669"/>
    <property type="project" value="TreeGrafter"/>
</dbReference>
<dbReference type="GO" id="GO:0006465">
    <property type="term" value="P:signal peptide processing"/>
    <property type="evidence" value="ECO:0007669"/>
    <property type="project" value="TreeGrafter"/>
</dbReference>
<dbReference type="InterPro" id="IPR010627">
    <property type="entry name" value="Prepilin_pept_A24_N"/>
</dbReference>
<dbReference type="AlphaFoldDB" id="A0A4Q0VJX0"/>
<keyword evidence="1" id="KW-0472">Membrane</keyword>
<keyword evidence="1" id="KW-0812">Transmembrane</keyword>
<accession>A0A4Q0VJX0</accession>
<feature type="chain" id="PRO_5038685280" evidence="2">
    <location>
        <begin position="20"/>
        <end position="224"/>
    </location>
</feature>
<evidence type="ECO:0000256" key="1">
    <source>
        <dbReference type="SAM" id="Phobius"/>
    </source>
</evidence>
<feature type="signal peptide" evidence="2">
    <location>
        <begin position="1"/>
        <end position="19"/>
    </location>
</feature>
<reference evidence="4 5" key="1">
    <citation type="submission" date="2018-08" db="EMBL/GenBank/DDBJ databases">
        <title>Lactobacillus suantsai sp. nov., isolated from traditional fermented suan-tsai in Taiwan.</title>
        <authorList>
            <person name="Huang C.-H."/>
        </authorList>
    </citation>
    <scope>NUCLEOTIDE SEQUENCE [LARGE SCALE GENOMIC DNA]</scope>
    <source>
        <strain evidence="4 5">BCRC 12945</strain>
    </source>
</reference>